<reference evidence="1 2" key="1">
    <citation type="submission" date="2021-06" db="EMBL/GenBank/DDBJ databases">
        <title>Caerostris extrusa draft genome.</title>
        <authorList>
            <person name="Kono N."/>
            <person name="Arakawa K."/>
        </authorList>
    </citation>
    <scope>NUCLEOTIDE SEQUENCE [LARGE SCALE GENOMIC DNA]</scope>
</reference>
<name>A0AAV4MRF9_CAEEX</name>
<gene>
    <name evidence="1" type="ORF">CEXT_668861</name>
</gene>
<comment type="caution">
    <text evidence="1">The sequence shown here is derived from an EMBL/GenBank/DDBJ whole genome shotgun (WGS) entry which is preliminary data.</text>
</comment>
<evidence type="ECO:0000313" key="1">
    <source>
        <dbReference type="EMBL" id="GIX74520.1"/>
    </source>
</evidence>
<proteinExistence type="predicted"/>
<evidence type="ECO:0000313" key="2">
    <source>
        <dbReference type="Proteomes" id="UP001054945"/>
    </source>
</evidence>
<dbReference type="Proteomes" id="UP001054945">
    <property type="component" value="Unassembled WGS sequence"/>
</dbReference>
<dbReference type="AlphaFoldDB" id="A0AAV4MRF9"/>
<accession>A0AAV4MRF9</accession>
<keyword evidence="2" id="KW-1185">Reference proteome</keyword>
<protein>
    <submittedName>
        <fullName evidence="1">Uncharacterized protein</fullName>
    </submittedName>
</protein>
<organism evidence="1 2">
    <name type="scientific">Caerostris extrusa</name>
    <name type="common">Bark spider</name>
    <name type="synonym">Caerostris bankana</name>
    <dbReference type="NCBI Taxonomy" id="172846"/>
    <lineage>
        <taxon>Eukaryota</taxon>
        <taxon>Metazoa</taxon>
        <taxon>Ecdysozoa</taxon>
        <taxon>Arthropoda</taxon>
        <taxon>Chelicerata</taxon>
        <taxon>Arachnida</taxon>
        <taxon>Araneae</taxon>
        <taxon>Araneomorphae</taxon>
        <taxon>Entelegynae</taxon>
        <taxon>Araneoidea</taxon>
        <taxon>Araneidae</taxon>
        <taxon>Caerostris</taxon>
    </lineage>
</organism>
<dbReference type="EMBL" id="BPLR01020074">
    <property type="protein sequence ID" value="GIX74520.1"/>
    <property type="molecule type" value="Genomic_DNA"/>
</dbReference>
<sequence>MRIIHPEHTYCVPKGYLLRNRKLESSPSYEGVYKGPVQNPASHGSVKGGNLLNFHLLHPIRPRDVPVTKIGIDLLQRFPVTRSGNRLAIVFSDYLTR</sequence>